<proteinExistence type="predicted"/>
<accession>A0A450SFH8</accession>
<keyword evidence="2" id="KW-0472">Membrane</keyword>
<name>A0A450SFH8_9GAMM</name>
<evidence type="ECO:0000259" key="3">
    <source>
        <dbReference type="Pfam" id="PF00561"/>
    </source>
</evidence>
<dbReference type="AlphaFoldDB" id="A0A450SFH8"/>
<dbReference type="SUPFAM" id="SSF53474">
    <property type="entry name" value="alpha/beta-Hydrolases"/>
    <property type="match status" value="1"/>
</dbReference>
<feature type="transmembrane region" description="Helical" evidence="2">
    <location>
        <begin position="12"/>
        <end position="32"/>
    </location>
</feature>
<keyword evidence="1" id="KW-0378">Hydrolase</keyword>
<sequence length="298" mass="32147">MTEQIQKKHRNIFAASIIVLSITVIFLVLGPVTRLYAVDKWSAAVKSLDGSPIAYGVGGRNQGSEAPALVFIHGWTCNHELWAAQLEYFSKGHKVIWLDLADHGESGSKRDDYTMQAFGRDVVAVVDKTGTDKAILIGHSMGGPVAVEAARLLGDKVAGIVAVDIFFTSLGLPDSKDGIVEFLRPFRSDFPSASETFVRSMFLPEADPERVTSIVEIMSGADKNMAVSALGNVTEWLIENGPSLPGEFAPKLRAINAVRAADPVGQAGVVTIPDVGHFIAQVKPDVFNKALERIISEY</sequence>
<dbReference type="PANTHER" id="PTHR43798:SF31">
    <property type="entry name" value="AB HYDROLASE SUPERFAMILY PROTEIN YCLE"/>
    <property type="match status" value="1"/>
</dbReference>
<evidence type="ECO:0000256" key="2">
    <source>
        <dbReference type="SAM" id="Phobius"/>
    </source>
</evidence>
<gene>
    <name evidence="4" type="ORF">BECKFW1821A_GA0114235_10328</name>
</gene>
<feature type="domain" description="AB hydrolase-1" evidence="3">
    <location>
        <begin position="67"/>
        <end position="200"/>
    </location>
</feature>
<dbReference type="Pfam" id="PF00561">
    <property type="entry name" value="Abhydrolase_1"/>
    <property type="match status" value="1"/>
</dbReference>
<dbReference type="InterPro" id="IPR029058">
    <property type="entry name" value="AB_hydrolase_fold"/>
</dbReference>
<dbReference type="EMBL" id="CAADEW010000032">
    <property type="protein sequence ID" value="VFJ51618.1"/>
    <property type="molecule type" value="Genomic_DNA"/>
</dbReference>
<evidence type="ECO:0000256" key="1">
    <source>
        <dbReference type="ARBA" id="ARBA00022801"/>
    </source>
</evidence>
<protein>
    <submittedName>
        <fullName evidence="4">Pimeloyl-ACP methyl ester carboxylesterase</fullName>
    </submittedName>
</protein>
<dbReference type="InterPro" id="IPR000073">
    <property type="entry name" value="AB_hydrolase_1"/>
</dbReference>
<dbReference type="InterPro" id="IPR050266">
    <property type="entry name" value="AB_hydrolase_sf"/>
</dbReference>
<organism evidence="4">
    <name type="scientific">Candidatus Kentrum sp. FW</name>
    <dbReference type="NCBI Taxonomy" id="2126338"/>
    <lineage>
        <taxon>Bacteria</taxon>
        <taxon>Pseudomonadati</taxon>
        <taxon>Pseudomonadota</taxon>
        <taxon>Gammaproteobacteria</taxon>
        <taxon>Candidatus Kentrum</taxon>
    </lineage>
</organism>
<dbReference type="Gene3D" id="3.40.50.1820">
    <property type="entry name" value="alpha/beta hydrolase"/>
    <property type="match status" value="1"/>
</dbReference>
<keyword evidence="2" id="KW-1133">Transmembrane helix</keyword>
<evidence type="ECO:0000313" key="4">
    <source>
        <dbReference type="EMBL" id="VFJ51618.1"/>
    </source>
</evidence>
<keyword evidence="2" id="KW-0812">Transmembrane</keyword>
<dbReference type="GO" id="GO:0016020">
    <property type="term" value="C:membrane"/>
    <property type="evidence" value="ECO:0007669"/>
    <property type="project" value="TreeGrafter"/>
</dbReference>
<reference evidence="4" key="1">
    <citation type="submission" date="2019-02" db="EMBL/GenBank/DDBJ databases">
        <authorList>
            <person name="Gruber-Vodicka R. H."/>
            <person name="Seah K. B. B."/>
        </authorList>
    </citation>
    <scope>NUCLEOTIDE SEQUENCE</scope>
    <source>
        <strain evidence="4">BECK_BZ15</strain>
    </source>
</reference>
<dbReference type="GO" id="GO:0016787">
    <property type="term" value="F:hydrolase activity"/>
    <property type="evidence" value="ECO:0007669"/>
    <property type="project" value="UniProtKB-KW"/>
</dbReference>
<dbReference type="PANTHER" id="PTHR43798">
    <property type="entry name" value="MONOACYLGLYCEROL LIPASE"/>
    <property type="match status" value="1"/>
</dbReference>